<protein>
    <submittedName>
        <fullName evidence="1">Uncharacterized protein</fullName>
    </submittedName>
</protein>
<evidence type="ECO:0000313" key="2">
    <source>
        <dbReference type="Proteomes" id="UP001497535"/>
    </source>
</evidence>
<gene>
    <name evidence="1" type="ORF">MENTE1834_LOCUS35098</name>
</gene>
<organism evidence="1 2">
    <name type="scientific">Meloidogyne enterolobii</name>
    <name type="common">Root-knot nematode worm</name>
    <name type="synonym">Meloidogyne mayaguensis</name>
    <dbReference type="NCBI Taxonomy" id="390850"/>
    <lineage>
        <taxon>Eukaryota</taxon>
        <taxon>Metazoa</taxon>
        <taxon>Ecdysozoa</taxon>
        <taxon>Nematoda</taxon>
        <taxon>Chromadorea</taxon>
        <taxon>Rhabditida</taxon>
        <taxon>Tylenchina</taxon>
        <taxon>Tylenchomorpha</taxon>
        <taxon>Tylenchoidea</taxon>
        <taxon>Meloidogynidae</taxon>
        <taxon>Meloidogyninae</taxon>
        <taxon>Meloidogyne</taxon>
    </lineage>
</organism>
<proteinExistence type="predicted"/>
<keyword evidence="2" id="KW-1185">Reference proteome</keyword>
<dbReference type="Proteomes" id="UP001497535">
    <property type="component" value="Unassembled WGS sequence"/>
</dbReference>
<accession>A0ACB1A7S1</accession>
<comment type="caution">
    <text evidence="1">The sequence shown here is derived from an EMBL/GenBank/DDBJ whole genome shotgun (WGS) entry which is preliminary data.</text>
</comment>
<name>A0ACB1A7S1_MELEN</name>
<evidence type="ECO:0000313" key="1">
    <source>
        <dbReference type="EMBL" id="CAK5087507.1"/>
    </source>
</evidence>
<sequence length="60" mass="7095">MAFTTFSHEQLADFYATHIVRNILLPLYILLPLSRCLCRFTTRPLFTFYMECSVIFLCVI</sequence>
<reference evidence="1" key="1">
    <citation type="submission" date="2023-11" db="EMBL/GenBank/DDBJ databases">
        <authorList>
            <person name="Poullet M."/>
        </authorList>
    </citation>
    <scope>NUCLEOTIDE SEQUENCE</scope>
    <source>
        <strain evidence="1">E1834</strain>
    </source>
</reference>
<dbReference type="EMBL" id="CAVMJV010000066">
    <property type="protein sequence ID" value="CAK5087507.1"/>
    <property type="molecule type" value="Genomic_DNA"/>
</dbReference>